<dbReference type="SUPFAM" id="SSF81891">
    <property type="entry name" value="Poly A polymerase C-terminal region-like"/>
    <property type="match status" value="1"/>
</dbReference>
<keyword evidence="8" id="KW-0694">RNA-binding</keyword>
<organism evidence="10 11">
    <name type="scientific">Candidatus Ornithospirochaeta avicola</name>
    <dbReference type="NCBI Taxonomy" id="2840896"/>
    <lineage>
        <taxon>Bacteria</taxon>
        <taxon>Pseudomonadati</taxon>
        <taxon>Spirochaetota</taxon>
        <taxon>Spirochaetia</taxon>
        <taxon>Spirochaetales</taxon>
        <taxon>Spirochaetaceae</taxon>
        <taxon>Spirochaetaceae incertae sedis</taxon>
        <taxon>Candidatus Ornithospirochaeta</taxon>
    </lineage>
</organism>
<evidence type="ECO:0000256" key="4">
    <source>
        <dbReference type="ARBA" id="ARBA00022695"/>
    </source>
</evidence>
<proteinExistence type="inferred from homology"/>
<dbReference type="InterPro" id="IPR043519">
    <property type="entry name" value="NT_sf"/>
</dbReference>
<dbReference type="GO" id="GO:0016779">
    <property type="term" value="F:nucleotidyltransferase activity"/>
    <property type="evidence" value="ECO:0007669"/>
    <property type="project" value="UniProtKB-KW"/>
</dbReference>
<name>A0A9D1TPI4_9SPIO</name>
<gene>
    <name evidence="10" type="ORF">IAB12_06800</name>
</gene>
<dbReference type="GO" id="GO:0046872">
    <property type="term" value="F:metal ion binding"/>
    <property type="evidence" value="ECO:0007669"/>
    <property type="project" value="UniProtKB-KW"/>
</dbReference>
<dbReference type="GO" id="GO:0000049">
    <property type="term" value="F:tRNA binding"/>
    <property type="evidence" value="ECO:0007669"/>
    <property type="project" value="TreeGrafter"/>
</dbReference>
<dbReference type="Pfam" id="PF01966">
    <property type="entry name" value="HD"/>
    <property type="match status" value="1"/>
</dbReference>
<dbReference type="InterPro" id="IPR006674">
    <property type="entry name" value="HD_domain"/>
</dbReference>
<accession>A0A9D1TPI4</accession>
<dbReference type="GO" id="GO:0008033">
    <property type="term" value="P:tRNA processing"/>
    <property type="evidence" value="ECO:0007669"/>
    <property type="project" value="UniProtKB-KW"/>
</dbReference>
<reference evidence="10" key="2">
    <citation type="submission" date="2021-04" db="EMBL/GenBank/DDBJ databases">
        <authorList>
            <person name="Gilroy R."/>
        </authorList>
    </citation>
    <scope>NUCLEOTIDE SEQUENCE</scope>
    <source>
        <strain evidence="10">Gambia11-129</strain>
    </source>
</reference>
<comment type="similarity">
    <text evidence="8">Belongs to the tRNA nucleotidyltransferase/poly(A) polymerase family.</text>
</comment>
<keyword evidence="5" id="KW-0479">Metal-binding</keyword>
<dbReference type="NCBIfam" id="TIGR00277">
    <property type="entry name" value="HDIG"/>
    <property type="match status" value="1"/>
</dbReference>
<keyword evidence="2 8" id="KW-0808">Transferase</keyword>
<evidence type="ECO:0000256" key="8">
    <source>
        <dbReference type="RuleBase" id="RU003953"/>
    </source>
</evidence>
<dbReference type="InterPro" id="IPR002646">
    <property type="entry name" value="PolA_pol_head_dom"/>
</dbReference>
<keyword evidence="3" id="KW-0819">tRNA processing</keyword>
<dbReference type="AlphaFoldDB" id="A0A9D1TPI4"/>
<evidence type="ECO:0000313" key="11">
    <source>
        <dbReference type="Proteomes" id="UP000823936"/>
    </source>
</evidence>
<dbReference type="SUPFAM" id="SSF81301">
    <property type="entry name" value="Nucleotidyltransferase"/>
    <property type="match status" value="1"/>
</dbReference>
<dbReference type="Pfam" id="PF12627">
    <property type="entry name" value="PolyA_pol_RNAbd"/>
    <property type="match status" value="1"/>
</dbReference>
<dbReference type="PROSITE" id="PS51831">
    <property type="entry name" value="HD"/>
    <property type="match status" value="1"/>
</dbReference>
<dbReference type="PANTHER" id="PTHR46173">
    <property type="entry name" value="CCA TRNA NUCLEOTIDYLTRANSFERASE 1, MITOCHONDRIAL"/>
    <property type="match status" value="1"/>
</dbReference>
<dbReference type="Gene3D" id="1.10.246.80">
    <property type="match status" value="1"/>
</dbReference>
<dbReference type="CDD" id="cd00077">
    <property type="entry name" value="HDc"/>
    <property type="match status" value="1"/>
</dbReference>
<feature type="domain" description="HD" evidence="9">
    <location>
        <begin position="246"/>
        <end position="370"/>
    </location>
</feature>
<evidence type="ECO:0000256" key="2">
    <source>
        <dbReference type="ARBA" id="ARBA00022679"/>
    </source>
</evidence>
<dbReference type="PANTHER" id="PTHR46173:SF1">
    <property type="entry name" value="CCA TRNA NUCLEOTIDYLTRANSFERASE 1, MITOCHONDRIAL"/>
    <property type="match status" value="1"/>
</dbReference>
<evidence type="ECO:0000256" key="5">
    <source>
        <dbReference type="ARBA" id="ARBA00022723"/>
    </source>
</evidence>
<keyword evidence="4" id="KW-0548">Nucleotidyltransferase</keyword>
<dbReference type="Gene3D" id="1.10.3090.10">
    <property type="entry name" value="cca-adding enzyme, domain 2"/>
    <property type="match status" value="1"/>
</dbReference>
<dbReference type="InterPro" id="IPR003607">
    <property type="entry name" value="HD/PDEase_dom"/>
</dbReference>
<keyword evidence="6" id="KW-0547">Nucleotide-binding</keyword>
<dbReference type="InterPro" id="IPR050264">
    <property type="entry name" value="Bact_CCA-adding_enz_type3_sf"/>
</dbReference>
<protein>
    <submittedName>
        <fullName evidence="10">CCA tRNA nucleotidyltransferase</fullName>
    </submittedName>
</protein>
<evidence type="ECO:0000256" key="1">
    <source>
        <dbReference type="ARBA" id="ARBA00001946"/>
    </source>
</evidence>
<comment type="caution">
    <text evidence="10">The sequence shown here is derived from an EMBL/GenBank/DDBJ whole genome shotgun (WGS) entry which is preliminary data.</text>
</comment>
<dbReference type="CDD" id="cd05398">
    <property type="entry name" value="NT_ClassII-CCAase"/>
    <property type="match status" value="1"/>
</dbReference>
<evidence type="ECO:0000313" key="10">
    <source>
        <dbReference type="EMBL" id="HIV99465.1"/>
    </source>
</evidence>
<evidence type="ECO:0000256" key="3">
    <source>
        <dbReference type="ARBA" id="ARBA00022694"/>
    </source>
</evidence>
<evidence type="ECO:0000256" key="7">
    <source>
        <dbReference type="ARBA" id="ARBA00022842"/>
    </source>
</evidence>
<dbReference type="Proteomes" id="UP000823936">
    <property type="component" value="Unassembled WGS sequence"/>
</dbReference>
<dbReference type="InterPro" id="IPR032828">
    <property type="entry name" value="PolyA_RNA-bd"/>
</dbReference>
<keyword evidence="7" id="KW-0460">Magnesium</keyword>
<evidence type="ECO:0000256" key="6">
    <source>
        <dbReference type="ARBA" id="ARBA00022741"/>
    </source>
</evidence>
<dbReference type="Pfam" id="PF01743">
    <property type="entry name" value="PolyA_pol"/>
    <property type="match status" value="1"/>
</dbReference>
<sequence>MKYRVPEKIKEFAKYFNENGYKVYLVGGAVRDFLLKKENQDYDFTTDARPEDVKRIFRRTIDTGIKHGTVTVLFKGESYEVTTFRSDGVYLDSRHPETIEFTEDLEEDLKRRDFTINALAASLPDGEIIDLHEGKKDLKKGIIRAIGNAEERFSEDALRMLRALRFSSKLSFRIEDETFSAIVKMKDNIRKVSAERIKEELFSLILSDNPTLGLEQMRKCGLMEIILPEINAAYGFALGGMHKNDLYTHLLRTLDYARINGHSSYVRLAALFHDIGKLSTRKNDESGEREYTFYGHEIKSAEIFESIARRLKTSNEEREKVSHLIRMHMFNYSPSFSDAAVRRFVRAAGRDNIEEIIDLRLDDALAISGNVNTEYLVSLIDRIKEEDEKNNAISLKDLKINGKDLIENKIAEPSAKMGRLLEMLLDEVIENPKKNDRAYLLSRASVLADDL</sequence>
<comment type="cofactor">
    <cofactor evidence="1">
        <name>Mg(2+)</name>
        <dbReference type="ChEBI" id="CHEBI:18420"/>
    </cofactor>
</comment>
<reference evidence="10" key="1">
    <citation type="journal article" date="2021" name="PeerJ">
        <title>Extensive microbial diversity within the chicken gut microbiome revealed by metagenomics and culture.</title>
        <authorList>
            <person name="Gilroy R."/>
            <person name="Ravi A."/>
            <person name="Getino M."/>
            <person name="Pursley I."/>
            <person name="Horton D.L."/>
            <person name="Alikhan N.F."/>
            <person name="Baker D."/>
            <person name="Gharbi K."/>
            <person name="Hall N."/>
            <person name="Watson M."/>
            <person name="Adriaenssens E.M."/>
            <person name="Foster-Nyarko E."/>
            <person name="Jarju S."/>
            <person name="Secka A."/>
            <person name="Antonio M."/>
            <person name="Oren A."/>
            <person name="Chaudhuri R.R."/>
            <person name="La Ragione R."/>
            <person name="Hildebrand F."/>
            <person name="Pallen M.J."/>
        </authorList>
    </citation>
    <scope>NUCLEOTIDE SEQUENCE</scope>
    <source>
        <strain evidence="10">Gambia11-129</strain>
    </source>
</reference>
<dbReference type="Gene3D" id="3.30.460.10">
    <property type="entry name" value="Beta Polymerase, domain 2"/>
    <property type="match status" value="1"/>
</dbReference>
<evidence type="ECO:0000259" key="9">
    <source>
        <dbReference type="PROSITE" id="PS51831"/>
    </source>
</evidence>
<dbReference type="GO" id="GO:0000166">
    <property type="term" value="F:nucleotide binding"/>
    <property type="evidence" value="ECO:0007669"/>
    <property type="project" value="UniProtKB-KW"/>
</dbReference>
<dbReference type="EMBL" id="DXHU01000023">
    <property type="protein sequence ID" value="HIV99465.1"/>
    <property type="molecule type" value="Genomic_DNA"/>
</dbReference>
<dbReference type="InterPro" id="IPR006675">
    <property type="entry name" value="HDIG_dom"/>
</dbReference>